<dbReference type="InterPro" id="IPR050268">
    <property type="entry name" value="NADH-dep_flavin_reductase"/>
</dbReference>
<dbReference type="GO" id="GO:0042602">
    <property type="term" value="F:riboflavin reductase (NADPH) activity"/>
    <property type="evidence" value="ECO:0007669"/>
    <property type="project" value="TreeGrafter"/>
</dbReference>
<evidence type="ECO:0000313" key="5">
    <source>
        <dbReference type="Proteomes" id="UP000199337"/>
    </source>
</evidence>
<dbReference type="Gene3D" id="2.20.28.10">
    <property type="match status" value="2"/>
</dbReference>
<dbReference type="PANTHER" id="PTHR30466">
    <property type="entry name" value="FLAVIN REDUCTASE"/>
    <property type="match status" value="1"/>
</dbReference>
<dbReference type="SMART" id="SM00903">
    <property type="entry name" value="Flavin_Reduct"/>
    <property type="match status" value="1"/>
</dbReference>
<accession>A0A1I2N630</accession>
<keyword evidence="2" id="KW-0560">Oxidoreductase</keyword>
<dbReference type="PANTHER" id="PTHR30466:SF1">
    <property type="entry name" value="FMN REDUCTASE (NADH) RUTF"/>
    <property type="match status" value="1"/>
</dbReference>
<dbReference type="CDD" id="cd00729">
    <property type="entry name" value="rubredoxin_SM"/>
    <property type="match status" value="2"/>
</dbReference>
<protein>
    <submittedName>
        <fullName evidence="4">NADH-FMN oxidoreductase RutF, flavin reductase (DIM6/NTAB) family</fullName>
    </submittedName>
</protein>
<dbReference type="SUPFAM" id="SSF50475">
    <property type="entry name" value="FMN-binding split barrel"/>
    <property type="match status" value="1"/>
</dbReference>
<dbReference type="GO" id="GO:0010181">
    <property type="term" value="F:FMN binding"/>
    <property type="evidence" value="ECO:0007669"/>
    <property type="project" value="InterPro"/>
</dbReference>
<dbReference type="AlphaFoldDB" id="A0A1I2N630"/>
<proteinExistence type="predicted"/>
<keyword evidence="5" id="KW-1185">Reference proteome</keyword>
<feature type="domain" description="Rubredoxin-like" evidence="3">
    <location>
        <begin position="1"/>
        <end position="35"/>
    </location>
</feature>
<dbReference type="PROSITE" id="PS50903">
    <property type="entry name" value="RUBREDOXIN_LIKE"/>
    <property type="match status" value="2"/>
</dbReference>
<dbReference type="GO" id="GO:0005506">
    <property type="term" value="F:iron ion binding"/>
    <property type="evidence" value="ECO:0007669"/>
    <property type="project" value="InterPro"/>
</dbReference>
<evidence type="ECO:0000313" key="4">
    <source>
        <dbReference type="EMBL" id="SFF98908.1"/>
    </source>
</evidence>
<evidence type="ECO:0000259" key="3">
    <source>
        <dbReference type="PROSITE" id="PS50903"/>
    </source>
</evidence>
<dbReference type="Pfam" id="PF21349">
    <property type="entry name" value="RUBY_RBDX"/>
    <property type="match status" value="2"/>
</dbReference>
<dbReference type="InterPro" id="IPR012349">
    <property type="entry name" value="Split_barrel_FMN-bd"/>
</dbReference>
<dbReference type="SUPFAM" id="SSF57802">
    <property type="entry name" value="Rubredoxin-like"/>
    <property type="match status" value="2"/>
</dbReference>
<dbReference type="InterPro" id="IPR024934">
    <property type="entry name" value="Rubredoxin-like_dom"/>
</dbReference>
<dbReference type="STRING" id="341036.SAMN05660649_00364"/>
<dbReference type="InterPro" id="IPR002563">
    <property type="entry name" value="Flavin_Rdtase-like_dom"/>
</dbReference>
<organism evidence="4 5">
    <name type="scientific">Desulfotruncus arcticus DSM 17038</name>
    <dbReference type="NCBI Taxonomy" id="1121424"/>
    <lineage>
        <taxon>Bacteria</taxon>
        <taxon>Bacillati</taxon>
        <taxon>Bacillota</taxon>
        <taxon>Clostridia</taxon>
        <taxon>Eubacteriales</taxon>
        <taxon>Desulfallaceae</taxon>
        <taxon>Desulfotruncus</taxon>
    </lineage>
</organism>
<dbReference type="Pfam" id="PF01613">
    <property type="entry name" value="Flavin_Reduct"/>
    <property type="match status" value="1"/>
</dbReference>
<dbReference type="RefSeq" id="WP_092468117.1">
    <property type="nucleotide sequence ID" value="NZ_FOOX01000001.1"/>
</dbReference>
<dbReference type="InterPro" id="IPR048574">
    <property type="entry name" value="RUBY_RBDX"/>
</dbReference>
<dbReference type="Proteomes" id="UP000199337">
    <property type="component" value="Unassembled WGS sequence"/>
</dbReference>
<reference evidence="5" key="1">
    <citation type="submission" date="2016-10" db="EMBL/GenBank/DDBJ databases">
        <authorList>
            <person name="Varghese N."/>
            <person name="Submissions S."/>
        </authorList>
    </citation>
    <scope>NUCLEOTIDE SEQUENCE [LARGE SCALE GENOMIC DNA]</scope>
    <source>
        <strain evidence="5">DSM 17038</strain>
    </source>
</reference>
<comment type="cofactor">
    <cofactor evidence="1">
        <name>Fe(3+)</name>
        <dbReference type="ChEBI" id="CHEBI:29034"/>
    </cofactor>
</comment>
<gene>
    <name evidence="4" type="ORF">SAMN05660649_00364</name>
</gene>
<sequence length="259" mass="28897">MKFWRCTVCGWLHEGDNPPEHCPRCGAPAEKFELVDMAEYDLADEEAAAPVVKELTEADKNRIQPALYRISYGLFIVGSKDGDKINAQTCNTVFQITSTPMRVVVGVNKNNLTNDYIKKSGVFTVCILGQEDRQMVGQFGYRSGREINKFENVKYSIGVTGAPIIDQCIAYLECRVDSELTIDVGTHTMFVGEVIEGNVKNESEPMTYAFYRQNKNKPAKTPAAKQWRCKVCGYIHTGEEPPETCPVCGAPSSEFELVQ</sequence>
<feature type="domain" description="Rubredoxin-like" evidence="3">
    <location>
        <begin position="224"/>
        <end position="258"/>
    </location>
</feature>
<dbReference type="EMBL" id="FOOX01000001">
    <property type="protein sequence ID" value="SFF98908.1"/>
    <property type="molecule type" value="Genomic_DNA"/>
</dbReference>
<name>A0A1I2N630_9FIRM</name>
<dbReference type="Gene3D" id="2.30.110.10">
    <property type="entry name" value="Electron Transport, Fmn-binding Protein, Chain A"/>
    <property type="match status" value="1"/>
</dbReference>
<evidence type="ECO:0000256" key="2">
    <source>
        <dbReference type="ARBA" id="ARBA00023002"/>
    </source>
</evidence>
<evidence type="ECO:0000256" key="1">
    <source>
        <dbReference type="ARBA" id="ARBA00001965"/>
    </source>
</evidence>